<dbReference type="Proteomes" id="UP000515135">
    <property type="component" value="Unplaced"/>
</dbReference>
<dbReference type="InterPro" id="IPR036378">
    <property type="entry name" value="FAS1_dom_sf"/>
</dbReference>
<dbReference type="GeneID" id="109483383"/>
<dbReference type="GO" id="GO:0005615">
    <property type="term" value="C:extracellular space"/>
    <property type="evidence" value="ECO:0007669"/>
    <property type="project" value="TreeGrafter"/>
</dbReference>
<organism evidence="3 4">
    <name type="scientific">Branchiostoma belcheri</name>
    <name type="common">Amphioxus</name>
    <dbReference type="NCBI Taxonomy" id="7741"/>
    <lineage>
        <taxon>Eukaryota</taxon>
        <taxon>Metazoa</taxon>
        <taxon>Chordata</taxon>
        <taxon>Cephalochordata</taxon>
        <taxon>Leptocardii</taxon>
        <taxon>Amphioxiformes</taxon>
        <taxon>Branchiostomatidae</taxon>
        <taxon>Branchiostoma</taxon>
    </lineage>
</organism>
<gene>
    <name evidence="4" type="primary">LOC109483383</name>
</gene>
<dbReference type="GO" id="GO:0030198">
    <property type="term" value="P:extracellular matrix organization"/>
    <property type="evidence" value="ECO:0007669"/>
    <property type="project" value="TreeGrafter"/>
</dbReference>
<dbReference type="FunFam" id="2.30.180.10:FF:000032">
    <property type="entry name" value="Fasciclin domain-containing protein, putative"/>
    <property type="match status" value="1"/>
</dbReference>
<dbReference type="Pfam" id="PF02469">
    <property type="entry name" value="Fasciclin"/>
    <property type="match status" value="2"/>
</dbReference>
<dbReference type="OrthoDB" id="286301at2759"/>
<feature type="chain" id="PRO_5028185267" evidence="1">
    <location>
        <begin position="19"/>
        <end position="304"/>
    </location>
</feature>
<dbReference type="Gene3D" id="2.30.180.10">
    <property type="entry name" value="FAS1 domain"/>
    <property type="match status" value="2"/>
</dbReference>
<dbReference type="InterPro" id="IPR050904">
    <property type="entry name" value="Adhesion/Biosynth-related"/>
</dbReference>
<accession>A0A6P5AFB7</accession>
<dbReference type="SMART" id="SM00554">
    <property type="entry name" value="FAS1"/>
    <property type="match status" value="2"/>
</dbReference>
<dbReference type="FunFam" id="2.30.180.10:FF:000014">
    <property type="entry name" value="Stabilin 1"/>
    <property type="match status" value="1"/>
</dbReference>
<dbReference type="PROSITE" id="PS50213">
    <property type="entry name" value="FAS1"/>
    <property type="match status" value="2"/>
</dbReference>
<proteinExistence type="predicted"/>
<feature type="domain" description="FAS1" evidence="2">
    <location>
        <begin position="163"/>
        <end position="292"/>
    </location>
</feature>
<name>A0A6P5AFB7_BRABE</name>
<feature type="domain" description="FAS1" evidence="2">
    <location>
        <begin position="24"/>
        <end position="158"/>
    </location>
</feature>
<feature type="signal peptide" evidence="1">
    <location>
        <begin position="1"/>
        <end position="18"/>
    </location>
</feature>
<dbReference type="SUPFAM" id="SSF82153">
    <property type="entry name" value="FAS1 domain"/>
    <property type="match status" value="2"/>
</dbReference>
<dbReference type="GO" id="GO:0031012">
    <property type="term" value="C:extracellular matrix"/>
    <property type="evidence" value="ECO:0007669"/>
    <property type="project" value="TreeGrafter"/>
</dbReference>
<protein>
    <submittedName>
        <fullName evidence="4">Uncharacterized protein LOC109483383</fullName>
    </submittedName>
</protein>
<dbReference type="GO" id="GO:0007155">
    <property type="term" value="P:cell adhesion"/>
    <property type="evidence" value="ECO:0007669"/>
    <property type="project" value="TreeGrafter"/>
</dbReference>
<dbReference type="KEGG" id="bbel:109483383"/>
<evidence type="ECO:0000313" key="3">
    <source>
        <dbReference type="Proteomes" id="UP000515135"/>
    </source>
</evidence>
<dbReference type="PANTHER" id="PTHR10900:SF124">
    <property type="entry name" value="FI05614P"/>
    <property type="match status" value="1"/>
</dbReference>
<dbReference type="AlphaFoldDB" id="A0A6P5AFB7"/>
<sequence>MKFVAAVFCLAFAASVHATSIARAKTVVNVLQDLGTENTLIALVQKAGLVSALEGKGPFTVFAPSDAAFAALPKELVKTLEANVTLLTEVLEFHVAPGTALSTDLKNNLLVPSLAGPKIRINIYDTSEPTVITAEGAPVISPDHTASNGVVHVIGQVMFPVPMGTVVDIAVGDKDFSTLVTAVSKAGLVATLSGEGPFTVFAPTNAAFAKLPAGVLDGLLKNVTALTNVLTYHVLPGAYYQAGLRNGDMLKTVQGMDVTIMSKAGGDMVNDAKIEAQVSGTNGVIQVIDTVLIPPSMHYELTYN</sequence>
<dbReference type="GO" id="GO:0050839">
    <property type="term" value="F:cell adhesion molecule binding"/>
    <property type="evidence" value="ECO:0007669"/>
    <property type="project" value="TreeGrafter"/>
</dbReference>
<evidence type="ECO:0000259" key="2">
    <source>
        <dbReference type="PROSITE" id="PS50213"/>
    </source>
</evidence>
<dbReference type="PANTHER" id="PTHR10900">
    <property type="entry name" value="PERIOSTIN-RELATED"/>
    <property type="match status" value="1"/>
</dbReference>
<dbReference type="RefSeq" id="XP_019641947.1">
    <property type="nucleotide sequence ID" value="XM_019786388.1"/>
</dbReference>
<evidence type="ECO:0000256" key="1">
    <source>
        <dbReference type="SAM" id="SignalP"/>
    </source>
</evidence>
<evidence type="ECO:0000313" key="4">
    <source>
        <dbReference type="RefSeq" id="XP_019641947.1"/>
    </source>
</evidence>
<reference evidence="4" key="1">
    <citation type="submission" date="2025-08" db="UniProtKB">
        <authorList>
            <consortium name="RefSeq"/>
        </authorList>
    </citation>
    <scope>IDENTIFICATION</scope>
    <source>
        <tissue evidence="4">Gonad</tissue>
    </source>
</reference>
<dbReference type="InterPro" id="IPR000782">
    <property type="entry name" value="FAS1_domain"/>
</dbReference>
<keyword evidence="1" id="KW-0732">Signal</keyword>
<keyword evidence="3" id="KW-1185">Reference proteome</keyword>